<name>A0A377H5Y1_9PAST</name>
<protein>
    <submittedName>
        <fullName evidence="4">Sulfate starvation-induced protein 7</fullName>
    </submittedName>
</protein>
<evidence type="ECO:0000256" key="1">
    <source>
        <dbReference type="ARBA" id="ARBA00010333"/>
    </source>
</evidence>
<dbReference type="AlphaFoldDB" id="A0A377H5Y1"/>
<keyword evidence="2" id="KW-0732">Signal</keyword>
<dbReference type="Proteomes" id="UP000254232">
    <property type="component" value="Unassembled WGS sequence"/>
</dbReference>
<dbReference type="InterPro" id="IPR001638">
    <property type="entry name" value="Solute-binding_3/MltF_N"/>
</dbReference>
<dbReference type="PANTHER" id="PTHR35936:SF19">
    <property type="entry name" value="AMINO-ACID-BINDING PROTEIN YXEM-RELATED"/>
    <property type="match status" value="1"/>
</dbReference>
<evidence type="ECO:0000313" key="5">
    <source>
        <dbReference type="Proteomes" id="UP000254232"/>
    </source>
</evidence>
<dbReference type="EMBL" id="UGGZ01000001">
    <property type="protein sequence ID" value="STO37879.1"/>
    <property type="molecule type" value="Genomic_DNA"/>
</dbReference>
<dbReference type="RefSeq" id="WP_018346903.1">
    <property type="nucleotide sequence ID" value="NZ_JPJK01000050.1"/>
</dbReference>
<evidence type="ECO:0000256" key="2">
    <source>
        <dbReference type="ARBA" id="ARBA00022729"/>
    </source>
</evidence>
<dbReference type="GeneID" id="77264024"/>
<accession>A0A377H5Y1</accession>
<comment type="similarity">
    <text evidence="1">Belongs to the bacterial solute-binding protein 3 family.</text>
</comment>
<dbReference type="PANTHER" id="PTHR35936">
    <property type="entry name" value="MEMBRANE-BOUND LYTIC MUREIN TRANSGLYCOSYLASE F"/>
    <property type="match status" value="1"/>
</dbReference>
<evidence type="ECO:0000313" key="4">
    <source>
        <dbReference type="EMBL" id="STO37879.1"/>
    </source>
</evidence>
<feature type="domain" description="Solute-binding protein family 3/N-terminal" evidence="3">
    <location>
        <begin position="50"/>
        <end position="277"/>
    </location>
</feature>
<reference evidence="4 5" key="1">
    <citation type="submission" date="2018-06" db="EMBL/GenBank/DDBJ databases">
        <authorList>
            <consortium name="Pathogen Informatics"/>
            <person name="Doyle S."/>
        </authorList>
    </citation>
    <scope>NUCLEOTIDE SEQUENCE [LARGE SCALE GENOMIC DNA]</scope>
    <source>
        <strain evidence="4 5">NCTC11413</strain>
    </source>
</reference>
<dbReference type="Pfam" id="PF00497">
    <property type="entry name" value="SBP_bac_3"/>
    <property type="match status" value="1"/>
</dbReference>
<proteinExistence type="inferred from homology"/>
<evidence type="ECO:0000259" key="3">
    <source>
        <dbReference type="SMART" id="SM00062"/>
    </source>
</evidence>
<dbReference type="SMART" id="SM00062">
    <property type="entry name" value="PBPb"/>
    <property type="match status" value="1"/>
</dbReference>
<dbReference type="Gene3D" id="3.40.190.10">
    <property type="entry name" value="Periplasmic binding protein-like II"/>
    <property type="match status" value="2"/>
</dbReference>
<sequence>MKTAKFYGLSKIKKPVYRTLLRQGTVLLCSALWLGQVSAITLDEVKARGYLAVATEDDYAPFEMIKDGKPEGFTHDLVAELKKYASFQIKQDIMPWTGLLPSVLSGKYDAALTGAVVSTERLARFDFTPPVAIATHYTIFRSKDDSIKTIADLDGKTLGVQAGSVALARLPELAEMLAKTGGKLGKVVEYTSNPEAYADLANGRLDYVVTAYAGAKMLTTQRSKVFRMGMAVSGPGYHAWPVPKESPELLAFLSDFIRHLRESGKLAELQQKWFGESMTDLPTEAITSVEQFKEMTRVK</sequence>
<dbReference type="SUPFAM" id="SSF53850">
    <property type="entry name" value="Periplasmic binding protein-like II"/>
    <property type="match status" value="1"/>
</dbReference>
<organism evidence="4 5">
    <name type="scientific">Gallibacterium anatis</name>
    <dbReference type="NCBI Taxonomy" id="750"/>
    <lineage>
        <taxon>Bacteria</taxon>
        <taxon>Pseudomonadati</taxon>
        <taxon>Pseudomonadota</taxon>
        <taxon>Gammaproteobacteria</taxon>
        <taxon>Pasteurellales</taxon>
        <taxon>Pasteurellaceae</taxon>
        <taxon>Gallibacterium</taxon>
    </lineage>
</organism>
<gene>
    <name evidence="4" type="primary">fliY</name>
    <name evidence="4" type="ORF">NCTC11413_01000</name>
</gene>